<dbReference type="Pfam" id="PF09090">
    <property type="entry name" value="MIF4G_like_2"/>
    <property type="match status" value="1"/>
</dbReference>
<keyword evidence="7" id="KW-0943">RNA-mediated gene silencing</keyword>
<dbReference type="OrthoDB" id="10252707at2759"/>
<organism evidence="14 15">
    <name type="scientific">Drosophila kikkawai</name>
    <name type="common">Fruit fly</name>
    <dbReference type="NCBI Taxonomy" id="30033"/>
    <lineage>
        <taxon>Eukaryota</taxon>
        <taxon>Metazoa</taxon>
        <taxon>Ecdysozoa</taxon>
        <taxon>Arthropoda</taxon>
        <taxon>Hexapoda</taxon>
        <taxon>Insecta</taxon>
        <taxon>Pterygota</taxon>
        <taxon>Neoptera</taxon>
        <taxon>Endopterygota</taxon>
        <taxon>Diptera</taxon>
        <taxon>Brachycera</taxon>
        <taxon>Muscomorpha</taxon>
        <taxon>Ephydroidea</taxon>
        <taxon>Drosophilidae</taxon>
        <taxon>Drosophila</taxon>
        <taxon>Sophophora</taxon>
    </lineage>
</organism>
<evidence type="ECO:0000256" key="8">
    <source>
        <dbReference type="ARBA" id="ARBA00023187"/>
    </source>
</evidence>
<evidence type="ECO:0000256" key="9">
    <source>
        <dbReference type="ARBA" id="ARBA00023242"/>
    </source>
</evidence>
<comment type="subcellular location">
    <subcellularLocation>
        <location evidence="1">Nucleus</location>
    </subcellularLocation>
</comment>
<comment type="subunit">
    <text evidence="3">Component of the nuclear cap-binding complex (CBC), a heterodimer composed of Cbp80 and Cbp20 that interacts with m7GpppG-capped RNA.</text>
</comment>
<name>A0A6P4JCY1_DROKI</name>
<dbReference type="GO" id="GO:0000184">
    <property type="term" value="P:nuclear-transcribed mRNA catabolic process, nonsense-mediated decay"/>
    <property type="evidence" value="ECO:0007669"/>
    <property type="project" value="TreeGrafter"/>
</dbReference>
<dbReference type="RefSeq" id="XP_017032448.2">
    <property type="nucleotide sequence ID" value="XM_017176959.3"/>
</dbReference>
<evidence type="ECO:0000256" key="1">
    <source>
        <dbReference type="ARBA" id="ARBA00004123"/>
    </source>
</evidence>
<evidence type="ECO:0000256" key="6">
    <source>
        <dbReference type="ARBA" id="ARBA00023042"/>
    </source>
</evidence>
<proteinExistence type="inferred from homology"/>
<dbReference type="GO" id="GO:0000339">
    <property type="term" value="F:RNA cap binding"/>
    <property type="evidence" value="ECO:0007669"/>
    <property type="project" value="InterPro"/>
</dbReference>
<dbReference type="GO" id="GO:0006370">
    <property type="term" value="P:7-methylguanosine mRNA capping"/>
    <property type="evidence" value="ECO:0007669"/>
    <property type="project" value="UniProtKB-KW"/>
</dbReference>
<dbReference type="GO" id="GO:0005846">
    <property type="term" value="C:nuclear cap binding complex"/>
    <property type="evidence" value="ECO:0007669"/>
    <property type="project" value="InterPro"/>
</dbReference>
<keyword evidence="9" id="KW-0539">Nucleus</keyword>
<comment type="function">
    <text evidence="10">Component of the cap-binding complex (CBC), which binds cotranscriptionally to the 5'-cap of pre-mRNAs and is involved in various processes such as pre-mRNA splicing and RNA-mediated gene silencing (RNAi). The CBC complex is involved in miRNA-mediated RNA interference via its interaction with Ars2 and is required for primary microRNAs (miRNAs) processing. Also involved in innate immunity via the short interfering RNAs (siRNAs) processing machinery by restricting the viral RNA production. In the CBC complex, Cbp80 does not bind directly capped RNAs (m7GpppG-capped RNA) but is required to stabilize the movement of the N-terminal loop of Cbp20 and lock the CBC into a high affinity cap-binding state with the cap structure.</text>
</comment>
<dbReference type="SUPFAM" id="SSF48371">
    <property type="entry name" value="ARM repeat"/>
    <property type="match status" value="3"/>
</dbReference>
<keyword evidence="8" id="KW-0508">mRNA splicing</keyword>
<dbReference type="PANTHER" id="PTHR12412:SF2">
    <property type="entry name" value="NUCLEAR CAP-BINDING PROTEIN SUBUNIT 1"/>
    <property type="match status" value="1"/>
</dbReference>
<dbReference type="AlphaFoldDB" id="A0A6P4JCY1"/>
<dbReference type="GO" id="GO:0006406">
    <property type="term" value="P:mRNA export from nucleus"/>
    <property type="evidence" value="ECO:0007669"/>
    <property type="project" value="InterPro"/>
</dbReference>
<evidence type="ECO:0000256" key="5">
    <source>
        <dbReference type="ARBA" id="ARBA00022664"/>
    </source>
</evidence>
<evidence type="ECO:0000256" key="7">
    <source>
        <dbReference type="ARBA" id="ARBA00023158"/>
    </source>
</evidence>
<dbReference type="GO" id="GO:0008380">
    <property type="term" value="P:RNA splicing"/>
    <property type="evidence" value="ECO:0007669"/>
    <property type="project" value="UniProtKB-KW"/>
</dbReference>
<dbReference type="InterPro" id="IPR016024">
    <property type="entry name" value="ARM-type_fold"/>
</dbReference>
<dbReference type="GeneID" id="108081758"/>
<dbReference type="GO" id="GO:0005634">
    <property type="term" value="C:nucleus"/>
    <property type="evidence" value="ECO:0007669"/>
    <property type="project" value="UniProtKB-SubCell"/>
</dbReference>
<dbReference type="Gene3D" id="1.25.40.180">
    <property type="match status" value="3"/>
</dbReference>
<evidence type="ECO:0000256" key="2">
    <source>
        <dbReference type="ARBA" id="ARBA00007413"/>
    </source>
</evidence>
<evidence type="ECO:0000256" key="10">
    <source>
        <dbReference type="ARBA" id="ARBA00024736"/>
    </source>
</evidence>
<dbReference type="InterPro" id="IPR003890">
    <property type="entry name" value="MIF4G-like_typ-3"/>
</dbReference>
<evidence type="ECO:0000256" key="11">
    <source>
        <dbReference type="ARBA" id="ARBA00030965"/>
    </source>
</evidence>
<comment type="similarity">
    <text evidence="2">Belongs to the NCBP1 family.</text>
</comment>
<dbReference type="GO" id="GO:0031047">
    <property type="term" value="P:regulatory ncRNA-mediated gene silencing"/>
    <property type="evidence" value="ECO:0007669"/>
    <property type="project" value="UniProtKB-KW"/>
</dbReference>
<dbReference type="InterPro" id="IPR015172">
    <property type="entry name" value="MIF4G-like_typ-1"/>
</dbReference>
<evidence type="ECO:0000313" key="14">
    <source>
        <dbReference type="Proteomes" id="UP001652661"/>
    </source>
</evidence>
<keyword evidence="5" id="KW-0507">mRNA processing</keyword>
<dbReference type="Proteomes" id="UP001652661">
    <property type="component" value="Chromosome 3R"/>
</dbReference>
<protein>
    <recommendedName>
        <fullName evidence="4">Nuclear cap-binding protein subunit 1</fullName>
    </recommendedName>
    <alternativeName>
        <fullName evidence="11">80 kDa nuclear cap-binding protein</fullName>
    </alternativeName>
</protein>
<keyword evidence="14" id="KW-1185">Reference proteome</keyword>
<dbReference type="PANTHER" id="PTHR12412">
    <property type="entry name" value="CAP BINDING PROTEIN"/>
    <property type="match status" value="1"/>
</dbReference>
<feature type="domain" description="MIF4G" evidence="13">
    <location>
        <begin position="38"/>
        <end position="254"/>
    </location>
</feature>
<evidence type="ECO:0000256" key="4">
    <source>
        <dbReference type="ARBA" id="ARBA00019879"/>
    </source>
</evidence>
<accession>A0A6P4JCY1</accession>
<dbReference type="Pfam" id="PF02854">
    <property type="entry name" value="MIF4G"/>
    <property type="match status" value="1"/>
</dbReference>
<reference evidence="15" key="1">
    <citation type="submission" date="2025-08" db="UniProtKB">
        <authorList>
            <consortium name="RefSeq"/>
        </authorList>
    </citation>
    <scope>IDENTIFICATION</scope>
    <source>
        <strain evidence="15">14028-0561.14</strain>
        <tissue evidence="15">Whole fly</tissue>
    </source>
</reference>
<evidence type="ECO:0000259" key="13">
    <source>
        <dbReference type="SMART" id="SM00543"/>
    </source>
</evidence>
<sequence>MKRSVSLKGVPTREPSSDEDSDTTTGKKPRLVLDQDVVKTMDTMMHGLSYLGGTSIELKLENLSCFLSSLLESHKSDILRILENCVLEHPGHVSAYATFVGLANARNFRFGSDCLQFMVRKLRHYLLNGEWLHVRVVLRFLVDLLNCNVVTSASLMKLLTAFVAECEDPCEAGSVSDDQSRRDWLAFCVLSALPFVGKELDQKPDFQRLLVTLQIHVKKREALHVPLLSVWRDSTLPPLLDQLESLWHQVKAMEEHQWAEPDHQLLPRPYLAFDERLSAALQHSLPTFEMPPHQRGWSYPQSELIFRIFDFSITSHEELKLPPSLSIERYLLEAQVRHVLQSHHLERKKCAKHMLFIAASKPELAVCHSIVEVILGEMLRLPKAALPTINYGSILIELCRLQPYKMPPIVVQAANIIYSHLESMNVACFDRLVNWLSLHLSNFGFHWHWGQWAHDCLGLGYFQPKAIFLRELVGKCIRLSYYRKIATLLPPSLAHFLPPMPHPKFKYIDPLISGATLSELLLEAMRDKRTEVDRIHALLKGATTTTELRKINVFTQNCLHLSCKSFSHTFATLAKYHQVFKDLAPAEEEQHAIMEGIFEVWFNNQHYILVVIEKMIRMEVLMPKYVVSWLFGPLMRRELTKMYTWELLHVTVRLVQNPQRLGPRKRHLVKDEPKDSALTDSAIRGILLDILQRIIKVLSAESDGPDGSVEHYRFQWILGRMQETLFTYVDEYQKLGSKLVKISEDVDLNNSIAKSIQAFLVYVM</sequence>
<evidence type="ECO:0000256" key="12">
    <source>
        <dbReference type="SAM" id="MobiDB-lite"/>
    </source>
</evidence>
<dbReference type="SMART" id="SM00543">
    <property type="entry name" value="MIF4G"/>
    <property type="match status" value="1"/>
</dbReference>
<dbReference type="GO" id="GO:0003729">
    <property type="term" value="F:mRNA binding"/>
    <property type="evidence" value="ECO:0007669"/>
    <property type="project" value="TreeGrafter"/>
</dbReference>
<feature type="region of interest" description="Disordered" evidence="12">
    <location>
        <begin position="1"/>
        <end position="29"/>
    </location>
</feature>
<keyword evidence="6" id="KW-0506">mRNA capping</keyword>
<evidence type="ECO:0000256" key="3">
    <source>
        <dbReference type="ARBA" id="ARBA00011361"/>
    </source>
</evidence>
<gene>
    <name evidence="15" type="primary">LOC108081758</name>
</gene>
<dbReference type="InterPro" id="IPR015174">
    <property type="entry name" value="MIF4G-like_typ-2"/>
</dbReference>
<dbReference type="Pfam" id="PF09088">
    <property type="entry name" value="MIF4G_like"/>
    <property type="match status" value="1"/>
</dbReference>
<evidence type="ECO:0000313" key="15">
    <source>
        <dbReference type="RefSeq" id="XP_017032448.2"/>
    </source>
</evidence>
<dbReference type="InterPro" id="IPR027159">
    <property type="entry name" value="CBP80"/>
</dbReference>